<evidence type="ECO:0000259" key="1">
    <source>
        <dbReference type="PROSITE" id="PS50181"/>
    </source>
</evidence>
<dbReference type="InterPro" id="IPR001810">
    <property type="entry name" value="F-box_dom"/>
</dbReference>
<name>A0ABQ0LQT5_MYCCL</name>
<keyword evidence="3" id="KW-1185">Reference proteome</keyword>
<protein>
    <recommendedName>
        <fullName evidence="1">F-box domain-containing protein</fullName>
    </recommendedName>
</protein>
<dbReference type="InterPro" id="IPR036047">
    <property type="entry name" value="F-box-like_dom_sf"/>
</dbReference>
<proteinExistence type="predicted"/>
<accession>A0ABQ0LQT5</accession>
<organism evidence="2 3">
    <name type="scientific">Mycena chlorophos</name>
    <name type="common">Agaric fungus</name>
    <name type="synonym">Agaricus chlorophos</name>
    <dbReference type="NCBI Taxonomy" id="658473"/>
    <lineage>
        <taxon>Eukaryota</taxon>
        <taxon>Fungi</taxon>
        <taxon>Dikarya</taxon>
        <taxon>Basidiomycota</taxon>
        <taxon>Agaricomycotina</taxon>
        <taxon>Agaricomycetes</taxon>
        <taxon>Agaricomycetidae</taxon>
        <taxon>Agaricales</taxon>
        <taxon>Marasmiineae</taxon>
        <taxon>Mycenaceae</taxon>
        <taxon>Mycena</taxon>
    </lineage>
</organism>
<dbReference type="EMBL" id="DF848314">
    <property type="protein sequence ID" value="GAT53447.1"/>
    <property type="molecule type" value="Genomic_DNA"/>
</dbReference>
<evidence type="ECO:0000313" key="3">
    <source>
        <dbReference type="Proteomes" id="UP000815677"/>
    </source>
</evidence>
<gene>
    <name evidence="2" type="ORF">MCHLO_10395</name>
</gene>
<sequence length="141" mass="15535">MLVDFPVELLFQIFAALPTDALYALARCSRLLNAVAISLLLPRFSIEPTAKSYSFHLLYDELDTLSILALAFSAPLAVETLTIAFPELKVKLDPNLPLAAQDLSFDPTSVYPDAGHIRCVADVMHRLRSCRNGKPKNPDHG</sequence>
<dbReference type="Proteomes" id="UP000815677">
    <property type="component" value="Unassembled WGS sequence"/>
</dbReference>
<dbReference type="SUPFAM" id="SSF81383">
    <property type="entry name" value="F-box domain"/>
    <property type="match status" value="1"/>
</dbReference>
<reference evidence="2" key="1">
    <citation type="submission" date="2014-09" db="EMBL/GenBank/DDBJ databases">
        <title>Genome sequence of the luminous mushroom Mycena chlorophos for searching fungal bioluminescence genes.</title>
        <authorList>
            <person name="Tanaka Y."/>
            <person name="Kasuga D."/>
            <person name="Oba Y."/>
            <person name="Hase S."/>
            <person name="Sato K."/>
            <person name="Oba Y."/>
            <person name="Sakakibara Y."/>
        </authorList>
    </citation>
    <scope>NUCLEOTIDE SEQUENCE</scope>
</reference>
<feature type="domain" description="F-box" evidence="1">
    <location>
        <begin position="1"/>
        <end position="35"/>
    </location>
</feature>
<dbReference type="PROSITE" id="PS50181">
    <property type="entry name" value="FBOX"/>
    <property type="match status" value="1"/>
</dbReference>
<evidence type="ECO:0000313" key="2">
    <source>
        <dbReference type="EMBL" id="GAT53447.1"/>
    </source>
</evidence>